<evidence type="ECO:0000313" key="1">
    <source>
        <dbReference type="EMBL" id="CBH09292.1"/>
    </source>
</evidence>
<gene>
    <name evidence="1" type="primary">HM00049</name>
</gene>
<sequence>MSRQFVTKRIFLHSLHTKCNRVRSWYLYEQYKALEKNQLDAANRLKNRTYQERILKQELYERRARRSLCDQFDEIRSDTALENIYNIRRTASLSCVSDDDFFESFNELHEEYELDPEHGHTFDSNTSKNCEFNQCMENNNSHLTNFAGDVPNDLYSTDVKEKLDFANKNVPENMNFQLNPVKENIEHLGKRAKLDGSEKVTDSESFYEFCNCNSKVLSRDLKDKLGGSTENCVLFVWSKLVAFAYNIIQLNHDNCYYDCSSQFLIGILMCDALRRGISSMCYILQPYVSPIKYAVSDTYILMENKEDKSRKNNKYLKTTNGTKINKFKRNKSPKKLYPLGRKYHSEIKWQNRSKHSSDNYYPSKIKYHGASEPWCSTNKLCEKERSCKLYNEWPDTFVKCGIFDENKCQRRCVKRVVDPILQMARYIDSILQDIDEIKNL</sequence>
<reference evidence="1" key="2">
    <citation type="journal article" name="Mol. Ecol.">
        <title>Characterization of a hotspot for mimicry: Assembly of a butterfly wing transcriptome to genomic sequence at the HmYb/Sb locus.</title>
        <authorList>
            <person name="Ferguson L."/>
            <person name="Fai Lee S."/>
            <person name="Chamberlain N."/>
            <person name="Nadeau N."/>
            <person name="Joron M."/>
            <person name="Baxter S."/>
            <person name="Wilkinson P."/>
            <person name="Papanicolaou A."/>
            <person name="Kumar S."/>
            <person name="Thuan-Jin Clark R."/>
            <person name="Davidson C."/>
            <person name="Glithero R."/>
            <person name="Beasley H."/>
            <person name="Vogel H."/>
            <person name="Ffrench-Constant R."/>
            <person name="Jiggins C."/>
        </authorList>
    </citation>
    <scope>NUCLEOTIDE SEQUENCE</scope>
</reference>
<dbReference type="AlphaFoldDB" id="D0AB97"/>
<protein>
    <submittedName>
        <fullName evidence="1">HM00049 protein</fullName>
    </submittedName>
</protein>
<accession>D0AB97</accession>
<name>D0AB97_HELME</name>
<reference evidence="1" key="1">
    <citation type="submission" date="2009-01" db="EMBL/GenBank/DDBJ databases">
        <authorList>
            <person name="Glithero R."/>
        </authorList>
    </citation>
    <scope>NUCLEOTIDE SEQUENCE</scope>
</reference>
<organism evidence="1">
    <name type="scientific">Heliconius melpomene</name>
    <name type="common">Postman butterfly</name>
    <dbReference type="NCBI Taxonomy" id="34740"/>
    <lineage>
        <taxon>Eukaryota</taxon>
        <taxon>Metazoa</taxon>
        <taxon>Ecdysozoa</taxon>
        <taxon>Arthropoda</taxon>
        <taxon>Hexapoda</taxon>
        <taxon>Insecta</taxon>
        <taxon>Pterygota</taxon>
        <taxon>Neoptera</taxon>
        <taxon>Endopterygota</taxon>
        <taxon>Lepidoptera</taxon>
        <taxon>Glossata</taxon>
        <taxon>Ditrysia</taxon>
        <taxon>Papilionoidea</taxon>
        <taxon>Nymphalidae</taxon>
        <taxon>Heliconiinae</taxon>
        <taxon>Heliconiini</taxon>
        <taxon>Heliconius</taxon>
    </lineage>
</organism>
<dbReference type="EMBL" id="FP102340">
    <property type="protein sequence ID" value="CBH09292.1"/>
    <property type="molecule type" value="Genomic_DNA"/>
</dbReference>
<proteinExistence type="predicted"/>